<evidence type="ECO:0000313" key="3">
    <source>
        <dbReference type="Proteomes" id="UP000325577"/>
    </source>
</evidence>
<dbReference type="Proteomes" id="UP000325577">
    <property type="component" value="Linkage Group LG11"/>
</dbReference>
<dbReference type="EMBL" id="CM018034">
    <property type="protein sequence ID" value="KAA8543823.1"/>
    <property type="molecule type" value="Genomic_DNA"/>
</dbReference>
<reference evidence="2 3" key="1">
    <citation type="submission" date="2019-09" db="EMBL/GenBank/DDBJ databases">
        <title>A chromosome-level genome assembly of the Chinese tupelo Nyssa sinensis.</title>
        <authorList>
            <person name="Yang X."/>
            <person name="Kang M."/>
            <person name="Yang Y."/>
            <person name="Xiong H."/>
            <person name="Wang M."/>
            <person name="Zhang Z."/>
            <person name="Wang Z."/>
            <person name="Wu H."/>
            <person name="Ma T."/>
            <person name="Liu J."/>
            <person name="Xi Z."/>
        </authorList>
    </citation>
    <scope>NUCLEOTIDE SEQUENCE [LARGE SCALE GENOMIC DNA]</scope>
    <source>
        <strain evidence="2">J267</strain>
        <tissue evidence="2">Leaf</tissue>
    </source>
</reference>
<feature type="compositionally biased region" description="Basic and acidic residues" evidence="1">
    <location>
        <begin position="69"/>
        <end position="83"/>
    </location>
</feature>
<accession>A0A5J5BL61</accession>
<proteinExistence type="predicted"/>
<feature type="compositionally biased region" description="Basic residues" evidence="1">
    <location>
        <begin position="56"/>
        <end position="68"/>
    </location>
</feature>
<evidence type="ECO:0000256" key="1">
    <source>
        <dbReference type="SAM" id="MobiDB-lite"/>
    </source>
</evidence>
<organism evidence="2 3">
    <name type="scientific">Nyssa sinensis</name>
    <dbReference type="NCBI Taxonomy" id="561372"/>
    <lineage>
        <taxon>Eukaryota</taxon>
        <taxon>Viridiplantae</taxon>
        <taxon>Streptophyta</taxon>
        <taxon>Embryophyta</taxon>
        <taxon>Tracheophyta</taxon>
        <taxon>Spermatophyta</taxon>
        <taxon>Magnoliopsida</taxon>
        <taxon>eudicotyledons</taxon>
        <taxon>Gunneridae</taxon>
        <taxon>Pentapetalae</taxon>
        <taxon>asterids</taxon>
        <taxon>Cornales</taxon>
        <taxon>Nyssaceae</taxon>
        <taxon>Nyssa</taxon>
    </lineage>
</organism>
<keyword evidence="3" id="KW-1185">Reference proteome</keyword>
<feature type="region of interest" description="Disordered" evidence="1">
    <location>
        <begin position="56"/>
        <end position="96"/>
    </location>
</feature>
<dbReference type="AlphaFoldDB" id="A0A5J5BL61"/>
<feature type="compositionally biased region" description="Gly residues" evidence="1">
    <location>
        <begin position="86"/>
        <end position="96"/>
    </location>
</feature>
<sequence length="129" mass="13571">MAPSHPLHPSMYVEREVSRVLLRVTSQKKKEGVKFNCFEVFLMKIKKLCFCIPARKHKSSGSKSHKNGKNRDAIAEATTDRVDANQGGGGVTNTGAVDGGTGTAVVMMSTAHMSTMGGIDSGNGGGGCD</sequence>
<evidence type="ECO:0000313" key="2">
    <source>
        <dbReference type="EMBL" id="KAA8543823.1"/>
    </source>
</evidence>
<protein>
    <submittedName>
        <fullName evidence="2">Uncharacterized protein</fullName>
    </submittedName>
</protein>
<name>A0A5J5BL61_9ASTE</name>
<gene>
    <name evidence="2" type="ORF">F0562_022000</name>
</gene>